<dbReference type="PROSITE" id="PS51147">
    <property type="entry name" value="PFTA"/>
    <property type="match status" value="4"/>
</dbReference>
<accession>A0A182SH16</accession>
<dbReference type="EC" id="2.5.1.59" evidence="3"/>
<proteinExistence type="inferred from homology"/>
<evidence type="ECO:0000256" key="13">
    <source>
        <dbReference type="ARBA" id="ARBA00043219"/>
    </source>
</evidence>
<evidence type="ECO:0000256" key="11">
    <source>
        <dbReference type="ARBA" id="ARBA00042436"/>
    </source>
</evidence>
<organism evidence="14 15">
    <name type="scientific">Anopheles maculatus</name>
    <dbReference type="NCBI Taxonomy" id="74869"/>
    <lineage>
        <taxon>Eukaryota</taxon>
        <taxon>Metazoa</taxon>
        <taxon>Ecdysozoa</taxon>
        <taxon>Arthropoda</taxon>
        <taxon>Hexapoda</taxon>
        <taxon>Insecta</taxon>
        <taxon>Pterygota</taxon>
        <taxon>Neoptera</taxon>
        <taxon>Endopterygota</taxon>
        <taxon>Diptera</taxon>
        <taxon>Nematocera</taxon>
        <taxon>Culicoidea</taxon>
        <taxon>Culicidae</taxon>
        <taxon>Anophelinae</taxon>
        <taxon>Anopheles</taxon>
        <taxon>Anopheles maculatus group</taxon>
    </lineage>
</organism>
<keyword evidence="5" id="KW-0637">Prenyltransferase</keyword>
<dbReference type="PANTHER" id="PTHR11129:SF1">
    <property type="entry name" value="PROTEIN FARNESYLTRANSFERASE_GERANYLGERANYLTRANSFERASE TYPE-1 SUBUNIT ALPHA"/>
    <property type="match status" value="1"/>
</dbReference>
<evidence type="ECO:0000256" key="6">
    <source>
        <dbReference type="ARBA" id="ARBA00022679"/>
    </source>
</evidence>
<dbReference type="Gene3D" id="1.25.40.120">
    <property type="entry name" value="Protein prenylyltransferase"/>
    <property type="match status" value="1"/>
</dbReference>
<dbReference type="PANTHER" id="PTHR11129">
    <property type="entry name" value="PROTEIN FARNESYLTRANSFERASE ALPHA SUBUNIT/RAB GERANYLGERANYL TRANSFERASE ALPHA SUBUNIT"/>
    <property type="match status" value="1"/>
</dbReference>
<evidence type="ECO:0000256" key="2">
    <source>
        <dbReference type="ARBA" id="ARBA00006734"/>
    </source>
</evidence>
<dbReference type="GO" id="GO:0005965">
    <property type="term" value="C:protein farnesyltransferase complex"/>
    <property type="evidence" value="ECO:0007669"/>
    <property type="project" value="TreeGrafter"/>
</dbReference>
<evidence type="ECO:0000256" key="12">
    <source>
        <dbReference type="ARBA" id="ARBA00043086"/>
    </source>
</evidence>
<evidence type="ECO:0000256" key="9">
    <source>
        <dbReference type="ARBA" id="ARBA00040965"/>
    </source>
</evidence>
<name>A0A182SH16_9DIPT</name>
<keyword evidence="7" id="KW-0677">Repeat</keyword>
<evidence type="ECO:0000256" key="10">
    <source>
        <dbReference type="ARBA" id="ARBA00041392"/>
    </source>
</evidence>
<evidence type="ECO:0000256" key="5">
    <source>
        <dbReference type="ARBA" id="ARBA00022602"/>
    </source>
</evidence>
<keyword evidence="8" id="KW-0460">Magnesium</keyword>
<dbReference type="GO" id="GO:0004660">
    <property type="term" value="F:protein farnesyltransferase activity"/>
    <property type="evidence" value="ECO:0007669"/>
    <property type="project" value="UniProtKB-EC"/>
</dbReference>
<dbReference type="Proteomes" id="UP000075901">
    <property type="component" value="Unassembled WGS sequence"/>
</dbReference>
<dbReference type="AlphaFoldDB" id="A0A182SH16"/>
<dbReference type="InterPro" id="IPR002088">
    <property type="entry name" value="Prenyl_trans_a"/>
</dbReference>
<evidence type="ECO:0000256" key="3">
    <source>
        <dbReference type="ARBA" id="ARBA00012700"/>
    </source>
</evidence>
<evidence type="ECO:0000256" key="8">
    <source>
        <dbReference type="ARBA" id="ARBA00022842"/>
    </source>
</evidence>
<comment type="cofactor">
    <cofactor evidence="1">
        <name>Mg(2+)</name>
        <dbReference type="ChEBI" id="CHEBI:18420"/>
    </cofactor>
</comment>
<reference evidence="15" key="1">
    <citation type="submission" date="2013-09" db="EMBL/GenBank/DDBJ databases">
        <title>The Genome Sequence of Anopheles maculatus species B.</title>
        <authorList>
            <consortium name="The Broad Institute Genomics Platform"/>
            <person name="Neafsey D.E."/>
            <person name="Besansky N."/>
            <person name="Howell P."/>
            <person name="Walton C."/>
            <person name="Young S.K."/>
            <person name="Zeng Q."/>
            <person name="Gargeya S."/>
            <person name="Fitzgerald M."/>
            <person name="Haas B."/>
            <person name="Abouelleil A."/>
            <person name="Allen A.W."/>
            <person name="Alvarado L."/>
            <person name="Arachchi H.M."/>
            <person name="Berlin A.M."/>
            <person name="Chapman S.B."/>
            <person name="Gainer-Dewar J."/>
            <person name="Goldberg J."/>
            <person name="Griggs A."/>
            <person name="Gujja S."/>
            <person name="Hansen M."/>
            <person name="Howarth C."/>
            <person name="Imamovic A."/>
            <person name="Ireland A."/>
            <person name="Larimer J."/>
            <person name="McCowan C."/>
            <person name="Murphy C."/>
            <person name="Pearson M."/>
            <person name="Poon T.W."/>
            <person name="Priest M."/>
            <person name="Roberts A."/>
            <person name="Saif S."/>
            <person name="Shea T."/>
            <person name="Sisk P."/>
            <person name="Sykes S."/>
            <person name="Wortman J."/>
            <person name="Nusbaum C."/>
            <person name="Birren B."/>
        </authorList>
    </citation>
    <scope>NUCLEOTIDE SEQUENCE [LARGE SCALE GENOMIC DNA]</scope>
    <source>
        <strain evidence="15">maculatus3</strain>
    </source>
</reference>
<dbReference type="Pfam" id="PF01239">
    <property type="entry name" value="PPTA"/>
    <property type="match status" value="4"/>
</dbReference>
<evidence type="ECO:0000256" key="4">
    <source>
        <dbReference type="ARBA" id="ARBA00012702"/>
    </source>
</evidence>
<comment type="similarity">
    <text evidence="2">Belongs to the protein prenyltransferase subunit alpha family.</text>
</comment>
<sequence>MADGNSSDEDFSDDWLLYSRRPEWSDLEPLPQDDGDNPVVMIQYSERFNDVFGYLRAVISRQEKSERALELTKDAARLNAANYTVWQYRRDILKALNADLYEELSYIGRVIVDNPKNYQVWHHRRVIVEWLDDPTSELALTESILDMDAKNYHAWQHRQWVIKNYKYVTLHVAMMMFAHGDASALLRDARPVSRVLFDDELHYVDRLISEDMRNNSAWNERFFVLKHVGFTPEVLEREVNYVITRVGLIKNNESPWNFLRGLLQQGTGKLAQFPSVIEFCEALYNDGIRSPYLLAFLVDLYEEQYFDTIESGGNEAEAELYHQKVQDLCESMANQHDKIRSKYWRYIAENFRRKASERATAGNGRNGV</sequence>
<evidence type="ECO:0000256" key="1">
    <source>
        <dbReference type="ARBA" id="ARBA00001946"/>
    </source>
</evidence>
<dbReference type="GO" id="GO:0005953">
    <property type="term" value="C:CAAX-protein geranylgeranyltransferase complex"/>
    <property type="evidence" value="ECO:0007669"/>
    <property type="project" value="TreeGrafter"/>
</dbReference>
<evidence type="ECO:0000313" key="14">
    <source>
        <dbReference type="EnsemblMetazoa" id="AMAM006614-PA"/>
    </source>
</evidence>
<reference evidence="14" key="2">
    <citation type="submission" date="2020-05" db="UniProtKB">
        <authorList>
            <consortium name="EnsemblMetazoa"/>
        </authorList>
    </citation>
    <scope>IDENTIFICATION</scope>
    <source>
        <strain evidence="14">maculatus3</strain>
    </source>
</reference>
<dbReference type="EnsemblMetazoa" id="AMAM006614-RA">
    <property type="protein sequence ID" value="AMAM006614-PA"/>
    <property type="gene ID" value="AMAM006614"/>
</dbReference>
<dbReference type="GO" id="GO:0004662">
    <property type="term" value="F:CAAX-protein geranylgeranyltransferase activity"/>
    <property type="evidence" value="ECO:0007669"/>
    <property type="project" value="UniProtKB-EC"/>
</dbReference>
<keyword evidence="6" id="KW-0808">Transferase</keyword>
<keyword evidence="15" id="KW-1185">Reference proteome</keyword>
<dbReference type="SUPFAM" id="SSF48439">
    <property type="entry name" value="Protein prenylyltransferase"/>
    <property type="match status" value="1"/>
</dbReference>
<dbReference type="VEuPathDB" id="VectorBase:AMAM006614"/>
<protein>
    <recommendedName>
        <fullName evidence="9">Protein farnesyltransferase/geranylgeranyltransferase type-1 subunit alpha</fullName>
        <ecNumber evidence="4">2.5.1.58</ecNumber>
        <ecNumber evidence="3">2.5.1.59</ecNumber>
    </recommendedName>
    <alternativeName>
        <fullName evidence="12">CAAX farnesyltransferase subunit alpha</fullName>
    </alternativeName>
    <alternativeName>
        <fullName evidence="11">FTase-alpha</fullName>
    </alternativeName>
    <alternativeName>
        <fullName evidence="10">Ras proteins prenyltransferase subunit alpha</fullName>
    </alternativeName>
    <alternativeName>
        <fullName evidence="13">Type I protein geranyl-geranyltransferase subunit alpha</fullName>
    </alternativeName>
</protein>
<evidence type="ECO:0000256" key="7">
    <source>
        <dbReference type="ARBA" id="ARBA00022737"/>
    </source>
</evidence>
<evidence type="ECO:0000313" key="15">
    <source>
        <dbReference type="Proteomes" id="UP000075901"/>
    </source>
</evidence>
<dbReference type="EC" id="2.5.1.58" evidence="4"/>